<evidence type="ECO:0000313" key="11">
    <source>
        <dbReference type="Proteomes" id="UP000248795"/>
    </source>
</evidence>
<feature type="modified residue" description="N6-(pyridoxal phosphate)lysine" evidence="8">
    <location>
        <position position="62"/>
    </location>
</feature>
<evidence type="ECO:0000256" key="7">
    <source>
        <dbReference type="ARBA" id="ARBA00049127"/>
    </source>
</evidence>
<dbReference type="Pfam" id="PF02784">
    <property type="entry name" value="Orn_Arg_deC_N"/>
    <property type="match status" value="1"/>
</dbReference>
<proteinExistence type="inferred from homology"/>
<evidence type="ECO:0000256" key="4">
    <source>
        <dbReference type="ARBA" id="ARBA00023239"/>
    </source>
</evidence>
<comment type="cofactor">
    <cofactor evidence="1 8">
        <name>pyridoxal 5'-phosphate</name>
        <dbReference type="ChEBI" id="CHEBI:597326"/>
    </cofactor>
</comment>
<evidence type="ECO:0000256" key="8">
    <source>
        <dbReference type="PIRSR" id="PIRSR600183-50"/>
    </source>
</evidence>
<evidence type="ECO:0000256" key="5">
    <source>
        <dbReference type="ARBA" id="ARBA00034115"/>
    </source>
</evidence>
<comment type="pathway">
    <text evidence="5">Amine and polyamine biosynthesis; putrescine biosynthesis via L-ornithine pathway; putrescine from L-ornithine: step 1/1.</text>
</comment>
<comment type="similarity">
    <text evidence="2">Belongs to the Orn/Lys/Arg decarboxylase class-II family.</text>
</comment>
<evidence type="ECO:0000256" key="3">
    <source>
        <dbReference type="ARBA" id="ARBA00022898"/>
    </source>
</evidence>
<dbReference type="InterPro" id="IPR029066">
    <property type="entry name" value="PLP-binding_barrel"/>
</dbReference>
<dbReference type="SUPFAM" id="SSF51419">
    <property type="entry name" value="PLP-binding barrel"/>
    <property type="match status" value="1"/>
</dbReference>
<keyword evidence="11" id="KW-1185">Reference proteome</keyword>
<dbReference type="PROSITE" id="PS00879">
    <property type="entry name" value="ODR_DC_2_2"/>
    <property type="match status" value="1"/>
</dbReference>
<organism evidence="10 11">
    <name type="scientific">Aestuariivirga litoralis</name>
    <dbReference type="NCBI Taxonomy" id="2650924"/>
    <lineage>
        <taxon>Bacteria</taxon>
        <taxon>Pseudomonadati</taxon>
        <taxon>Pseudomonadota</taxon>
        <taxon>Alphaproteobacteria</taxon>
        <taxon>Hyphomicrobiales</taxon>
        <taxon>Aestuariivirgaceae</taxon>
        <taxon>Aestuariivirga</taxon>
    </lineage>
</organism>
<dbReference type="Gene3D" id="2.40.37.10">
    <property type="entry name" value="Lyase, Ornithine Decarboxylase, Chain A, domain 1"/>
    <property type="match status" value="1"/>
</dbReference>
<dbReference type="InterPro" id="IPR022653">
    <property type="entry name" value="De-COase2_pyr-phos_BS"/>
</dbReference>
<evidence type="ECO:0000256" key="6">
    <source>
        <dbReference type="ARBA" id="ARBA00034138"/>
    </source>
</evidence>
<dbReference type="GO" id="GO:0005737">
    <property type="term" value="C:cytoplasm"/>
    <property type="evidence" value="ECO:0007669"/>
    <property type="project" value="TreeGrafter"/>
</dbReference>
<dbReference type="PANTHER" id="PTHR11482">
    <property type="entry name" value="ARGININE/DIAMINOPIMELATE/ORNITHINE DECARBOXYLASE"/>
    <property type="match status" value="1"/>
</dbReference>
<protein>
    <recommendedName>
        <fullName evidence="6">ornithine decarboxylase</fullName>
        <ecNumber evidence="6">4.1.1.17</ecNumber>
    </recommendedName>
</protein>
<dbReference type="Gene3D" id="3.20.20.10">
    <property type="entry name" value="Alanine racemase"/>
    <property type="match status" value="1"/>
</dbReference>
<dbReference type="AlphaFoldDB" id="A0A2W2AWN6"/>
<dbReference type="EMBL" id="QKVK01000004">
    <property type="protein sequence ID" value="PZF77050.1"/>
    <property type="molecule type" value="Genomic_DNA"/>
</dbReference>
<dbReference type="InterPro" id="IPR009006">
    <property type="entry name" value="Ala_racemase/Decarboxylase_C"/>
</dbReference>
<dbReference type="InterPro" id="IPR000183">
    <property type="entry name" value="Orn/DAP/Arg_de-COase"/>
</dbReference>
<evidence type="ECO:0000259" key="9">
    <source>
        <dbReference type="Pfam" id="PF02784"/>
    </source>
</evidence>
<evidence type="ECO:0000256" key="1">
    <source>
        <dbReference type="ARBA" id="ARBA00001933"/>
    </source>
</evidence>
<gene>
    <name evidence="10" type="ORF">DK847_11445</name>
</gene>
<dbReference type="SUPFAM" id="SSF50621">
    <property type="entry name" value="Alanine racemase C-terminal domain-like"/>
    <property type="match status" value="1"/>
</dbReference>
<dbReference type="PRINTS" id="PR01179">
    <property type="entry name" value="ODADCRBXLASE"/>
</dbReference>
<dbReference type="RefSeq" id="WP_111198628.1">
    <property type="nucleotide sequence ID" value="NZ_QKVK01000004.1"/>
</dbReference>
<dbReference type="Proteomes" id="UP000248795">
    <property type="component" value="Unassembled WGS sequence"/>
</dbReference>
<accession>A0A2W2AWN6</accession>
<sequence length="398" mass="43466">MAKTALNAALNVVSDPYYADALAVADVMQPEEAVFCFSAERLKARLGLFTAGFPGTVSFAVKSNPSREVVSSLAEAGLTHWDVASVQEMALVHSIQPSAHFHYHNPVKSRREILNAYNKYGCRRFAVDAREEVAKIAAIVGDDHSVELAVRFVLPRDRATSAHDFSTKFGAPEHIAVELLQDIQRRGYVPVMTFHPGSQSRDPNVYVRHIEAAHRIAKQAGVHIGKLNVGGGFPASYPLSKPAPLESFFTLIAEATTRYFGKGTEPELECEPGRGLVANCMSLLTRIKLVCSDGDDIFLNDGIYGGLMEFMQAPELQPPYRVLRDGQVMEGPTKPWKVFGPTCDPLDVLPTKLDLPIDLRDEDYVEFGTLGAYGIATATLFNGYGDHAVIPVGDVFNG</sequence>
<dbReference type="GO" id="GO:0033387">
    <property type="term" value="P:putrescine biosynthetic process from arginine, via ornithine"/>
    <property type="evidence" value="ECO:0007669"/>
    <property type="project" value="TreeGrafter"/>
</dbReference>
<keyword evidence="3 8" id="KW-0663">Pyridoxal phosphate</keyword>
<evidence type="ECO:0000256" key="2">
    <source>
        <dbReference type="ARBA" id="ARBA00008872"/>
    </source>
</evidence>
<keyword evidence="4" id="KW-0456">Lyase</keyword>
<feature type="active site" description="Proton donor" evidence="8">
    <location>
        <position position="343"/>
    </location>
</feature>
<feature type="domain" description="Orn/DAP/Arg decarboxylase 2 N-terminal" evidence="9">
    <location>
        <begin position="49"/>
        <end position="278"/>
    </location>
</feature>
<dbReference type="InterPro" id="IPR022657">
    <property type="entry name" value="De-COase2_CS"/>
</dbReference>
<dbReference type="EC" id="4.1.1.17" evidence="6"/>
<dbReference type="GO" id="GO:0004586">
    <property type="term" value="F:ornithine decarboxylase activity"/>
    <property type="evidence" value="ECO:0007669"/>
    <property type="project" value="UniProtKB-EC"/>
</dbReference>
<comment type="caution">
    <text evidence="10">The sequence shown here is derived from an EMBL/GenBank/DDBJ whole genome shotgun (WGS) entry which is preliminary data.</text>
</comment>
<dbReference type="InterPro" id="IPR022644">
    <property type="entry name" value="De-COase2_N"/>
</dbReference>
<dbReference type="PROSITE" id="PS00878">
    <property type="entry name" value="ODR_DC_2_1"/>
    <property type="match status" value="1"/>
</dbReference>
<comment type="catalytic activity">
    <reaction evidence="7">
        <text>L-ornithine + H(+) = putrescine + CO2</text>
        <dbReference type="Rhea" id="RHEA:22964"/>
        <dbReference type="ChEBI" id="CHEBI:15378"/>
        <dbReference type="ChEBI" id="CHEBI:16526"/>
        <dbReference type="ChEBI" id="CHEBI:46911"/>
        <dbReference type="ChEBI" id="CHEBI:326268"/>
        <dbReference type="EC" id="4.1.1.17"/>
    </reaction>
</comment>
<dbReference type="PANTHER" id="PTHR11482:SF6">
    <property type="entry name" value="ORNITHINE DECARBOXYLASE 1-RELATED"/>
    <property type="match status" value="1"/>
</dbReference>
<evidence type="ECO:0000313" key="10">
    <source>
        <dbReference type="EMBL" id="PZF77050.1"/>
    </source>
</evidence>
<name>A0A2W2AWN6_9HYPH</name>
<dbReference type="InterPro" id="IPR002433">
    <property type="entry name" value="Orn_de-COase"/>
</dbReference>
<reference evidence="11" key="1">
    <citation type="submission" date="2018-06" db="EMBL/GenBank/DDBJ databases">
        <title>Aestuariibacter litoralis strain KCTC 52945T.</title>
        <authorList>
            <person name="Li X."/>
            <person name="Salam N."/>
            <person name="Li J.-L."/>
            <person name="Chen Y.-M."/>
            <person name="Yang Z.-W."/>
            <person name="Zhang L.-Y."/>
            <person name="Han M.-X."/>
            <person name="Xiao M."/>
            <person name="Li W.-J."/>
        </authorList>
    </citation>
    <scope>NUCLEOTIDE SEQUENCE [LARGE SCALE GENOMIC DNA]</scope>
    <source>
        <strain evidence="11">KCTC 52945</strain>
    </source>
</reference>